<evidence type="ECO:0000256" key="1">
    <source>
        <dbReference type="ARBA" id="ARBA00001974"/>
    </source>
</evidence>
<dbReference type="InterPro" id="IPR052166">
    <property type="entry name" value="Diverse_Acyl-CoA_DH"/>
</dbReference>
<dbReference type="InterPro" id="IPR013786">
    <property type="entry name" value="AcylCoA_DH/ox_N"/>
</dbReference>
<evidence type="ECO:0000259" key="7">
    <source>
        <dbReference type="Pfam" id="PF00441"/>
    </source>
</evidence>
<dbReference type="RefSeq" id="WP_284389020.1">
    <property type="nucleotide sequence ID" value="NZ_BSNK01000001.1"/>
</dbReference>
<evidence type="ECO:0000256" key="5">
    <source>
        <dbReference type="ARBA" id="ARBA00023002"/>
    </source>
</evidence>
<dbReference type="Gene3D" id="2.40.110.10">
    <property type="entry name" value="Butyryl-CoA Dehydrogenase, subunit A, domain 2"/>
    <property type="match status" value="1"/>
</dbReference>
<keyword evidence="4 6" id="KW-0274">FAD</keyword>
<dbReference type="SUPFAM" id="SSF56645">
    <property type="entry name" value="Acyl-CoA dehydrogenase NM domain-like"/>
    <property type="match status" value="1"/>
</dbReference>
<keyword evidence="3 6" id="KW-0285">Flavoprotein</keyword>
<dbReference type="InterPro" id="IPR046373">
    <property type="entry name" value="Acyl-CoA_Oxase/DH_mid-dom_sf"/>
</dbReference>
<dbReference type="Proteomes" id="UP001161391">
    <property type="component" value="Unassembled WGS sequence"/>
</dbReference>
<dbReference type="InterPro" id="IPR025878">
    <property type="entry name" value="Acyl-CoA_dh-like_C_dom"/>
</dbReference>
<dbReference type="InterPro" id="IPR036250">
    <property type="entry name" value="AcylCo_DH-like_C"/>
</dbReference>
<feature type="domain" description="Acyl-CoA oxidase/dehydrogenase middle" evidence="8">
    <location>
        <begin position="160"/>
        <end position="270"/>
    </location>
</feature>
<comment type="similarity">
    <text evidence="2 6">Belongs to the acyl-CoA dehydrogenase family.</text>
</comment>
<dbReference type="InterPro" id="IPR009100">
    <property type="entry name" value="AcylCoA_DH/oxidase_NM_dom_sf"/>
</dbReference>
<gene>
    <name evidence="11" type="ORF">GCM10007853_13900</name>
</gene>
<dbReference type="PANTHER" id="PTHR42803:SF1">
    <property type="entry name" value="BROAD-SPECIFICITY LINEAR ACYL-COA DEHYDROGENASE FADE5"/>
    <property type="match status" value="1"/>
</dbReference>
<evidence type="ECO:0000313" key="11">
    <source>
        <dbReference type="EMBL" id="GLQ23516.1"/>
    </source>
</evidence>
<dbReference type="EMBL" id="BSNK01000001">
    <property type="protein sequence ID" value="GLQ23516.1"/>
    <property type="molecule type" value="Genomic_DNA"/>
</dbReference>
<evidence type="ECO:0000256" key="3">
    <source>
        <dbReference type="ARBA" id="ARBA00022630"/>
    </source>
</evidence>
<dbReference type="Pfam" id="PF00441">
    <property type="entry name" value="Acyl-CoA_dh_1"/>
    <property type="match status" value="1"/>
</dbReference>
<name>A0ABQ5V7L2_9PROT</name>
<protein>
    <submittedName>
        <fullName evidence="11">Acyl-CoA dehydrogenase</fullName>
    </submittedName>
</protein>
<evidence type="ECO:0000256" key="2">
    <source>
        <dbReference type="ARBA" id="ARBA00009347"/>
    </source>
</evidence>
<dbReference type="InterPro" id="IPR006091">
    <property type="entry name" value="Acyl-CoA_Oxase/DH_mid-dom"/>
</dbReference>
<keyword evidence="5 6" id="KW-0560">Oxidoreductase</keyword>
<reference evidence="11" key="2">
    <citation type="submission" date="2023-01" db="EMBL/GenBank/DDBJ databases">
        <title>Draft genome sequence of Algimonas ampicilliniresistens strain NBRC 108219.</title>
        <authorList>
            <person name="Sun Q."/>
            <person name="Mori K."/>
        </authorList>
    </citation>
    <scope>NUCLEOTIDE SEQUENCE</scope>
    <source>
        <strain evidence="11">NBRC 108219</strain>
    </source>
</reference>
<evidence type="ECO:0000259" key="9">
    <source>
        <dbReference type="Pfam" id="PF02771"/>
    </source>
</evidence>
<dbReference type="InterPro" id="IPR037069">
    <property type="entry name" value="AcylCoA_DH/ox_N_sf"/>
</dbReference>
<organism evidence="11 12">
    <name type="scientific">Algimonas ampicilliniresistens</name>
    <dbReference type="NCBI Taxonomy" id="1298735"/>
    <lineage>
        <taxon>Bacteria</taxon>
        <taxon>Pseudomonadati</taxon>
        <taxon>Pseudomonadota</taxon>
        <taxon>Alphaproteobacteria</taxon>
        <taxon>Maricaulales</taxon>
        <taxon>Robiginitomaculaceae</taxon>
        <taxon>Algimonas</taxon>
    </lineage>
</organism>
<reference evidence="11" key="1">
    <citation type="journal article" date="2014" name="Int. J. Syst. Evol. Microbiol.">
        <title>Complete genome of a new Firmicutes species belonging to the dominant human colonic microbiota ('Ruminococcus bicirculans') reveals two chromosomes and a selective capacity to utilize plant glucans.</title>
        <authorList>
            <consortium name="NISC Comparative Sequencing Program"/>
            <person name="Wegmann U."/>
            <person name="Louis P."/>
            <person name="Goesmann A."/>
            <person name="Henrissat B."/>
            <person name="Duncan S.H."/>
            <person name="Flint H.J."/>
        </authorList>
    </citation>
    <scope>NUCLEOTIDE SEQUENCE</scope>
    <source>
        <strain evidence="11">NBRC 108219</strain>
    </source>
</reference>
<dbReference type="Pfam" id="PF12806">
    <property type="entry name" value="Acyl-CoA_dh_C"/>
    <property type="match status" value="1"/>
</dbReference>
<feature type="domain" description="Acyl-CoA dehydrogenase/oxidase N-terminal" evidence="9">
    <location>
        <begin position="79"/>
        <end position="156"/>
    </location>
</feature>
<dbReference type="SUPFAM" id="SSF47203">
    <property type="entry name" value="Acyl-CoA dehydrogenase C-terminal domain-like"/>
    <property type="match status" value="1"/>
</dbReference>
<feature type="domain" description="Acyl-CoA dehydrogenase/oxidase C-terminal" evidence="7">
    <location>
        <begin position="280"/>
        <end position="433"/>
    </location>
</feature>
<evidence type="ECO:0000259" key="10">
    <source>
        <dbReference type="Pfam" id="PF12806"/>
    </source>
</evidence>
<comment type="cofactor">
    <cofactor evidence="1 6">
        <name>FAD</name>
        <dbReference type="ChEBI" id="CHEBI:57692"/>
    </cofactor>
</comment>
<evidence type="ECO:0000256" key="4">
    <source>
        <dbReference type="ARBA" id="ARBA00022827"/>
    </source>
</evidence>
<comment type="caution">
    <text evidence="11">The sequence shown here is derived from an EMBL/GenBank/DDBJ whole genome shotgun (WGS) entry which is preliminary data.</text>
</comment>
<keyword evidence="12" id="KW-1185">Reference proteome</keyword>
<feature type="domain" description="Acetyl-CoA dehydrogenase-like C-terminal" evidence="10">
    <location>
        <begin position="470"/>
        <end position="570"/>
    </location>
</feature>
<dbReference type="Gene3D" id="1.20.140.10">
    <property type="entry name" value="Butyryl-CoA Dehydrogenase, subunit A, domain 3"/>
    <property type="match status" value="1"/>
</dbReference>
<dbReference type="Pfam" id="PF02770">
    <property type="entry name" value="Acyl-CoA_dh_M"/>
    <property type="match status" value="1"/>
</dbReference>
<evidence type="ECO:0000256" key="6">
    <source>
        <dbReference type="RuleBase" id="RU362125"/>
    </source>
</evidence>
<dbReference type="PANTHER" id="PTHR42803">
    <property type="entry name" value="ACYL-COA DEHYDROGENASE"/>
    <property type="match status" value="1"/>
</dbReference>
<evidence type="ECO:0000259" key="8">
    <source>
        <dbReference type="Pfam" id="PF02770"/>
    </source>
</evidence>
<dbReference type="InterPro" id="IPR009075">
    <property type="entry name" value="AcylCo_DH/oxidase_C"/>
</dbReference>
<dbReference type="Gene3D" id="1.10.540.10">
    <property type="entry name" value="Acyl-CoA dehydrogenase/oxidase, N-terminal domain"/>
    <property type="match status" value="1"/>
</dbReference>
<accession>A0ABQ5V7L2</accession>
<proteinExistence type="inferred from homology"/>
<sequence length="578" mass="61191">MSFTPPVNAIGYLLRHGVDFDSIGQSDVFEETSPELLDAILSGAGDFARDVLAPTNWDGDQSPATLDGIDVIASPGFKQAYHQFVEGAWQTVAMPSEIGGMGLPGAVSVATNEMLYAANMALGLCPMLTSSAVKAIDAHATDALKSTYLPKMLAGEWTGAMCLTEPQAGSDLGPVRTKAIDNGDGTYAITGQKIYITWGDHDCADNIIHLVLARLPDSPEGSRGISLFLSPKYHVNDDGSLGDRNNFKPIGLEHKLGIHGSPTCVMEFMNATGYLVGEVNRGLSCMFTMMNEARLFVGVQGVAIGERAYQAALDYAQERVQGIPPGQEPGAAIIDHPDVRRMLIDMKAKLMGARTICFATAEASDLGNHAREGLLTPIAKAYGSDTGVDVSSIAVQVHGGMGFVEETGAAQHYRDSRIAPIYEGTNGIQAMDLIGRKLRRDGGEAMRELITDLRASIDLVTSASGQGGVDLSVCAAAMERGLETMTTATDIVLNASEVDALGVATPYLELCAKVISGSLLARTVARGLHSEDNQSAAMASLARYHALRIMPTADGLLDAIRAGADPVFDFPRDQLADL</sequence>
<evidence type="ECO:0000313" key="12">
    <source>
        <dbReference type="Proteomes" id="UP001161391"/>
    </source>
</evidence>
<dbReference type="Pfam" id="PF02771">
    <property type="entry name" value="Acyl-CoA_dh_N"/>
    <property type="match status" value="1"/>
</dbReference>